<evidence type="ECO:0000313" key="4">
    <source>
        <dbReference type="Proteomes" id="UP001196661"/>
    </source>
</evidence>
<reference evidence="3 4" key="1">
    <citation type="journal article" date="2021" name="Mar. Drugs">
        <title>Genome Reduction and Secondary Metabolism of the Marine Sponge-Associated Cyanobacterium Leptothoe.</title>
        <authorList>
            <person name="Konstantinou D."/>
            <person name="Popin R.V."/>
            <person name="Fewer D.P."/>
            <person name="Sivonen K."/>
            <person name="Gkelis S."/>
        </authorList>
    </citation>
    <scope>NUCLEOTIDE SEQUENCE [LARGE SCALE GENOMIC DNA]</scope>
    <source>
        <strain evidence="3 4">TAU-MAC 1615</strain>
    </source>
</reference>
<feature type="domain" description="Sporulation stage II protein D amidase enhancer LytB N-terminal" evidence="2">
    <location>
        <begin position="226"/>
        <end position="315"/>
    </location>
</feature>
<feature type="region of interest" description="Disordered" evidence="1">
    <location>
        <begin position="566"/>
        <end position="585"/>
    </location>
</feature>
<gene>
    <name evidence="3" type="ORF">IXB28_14940</name>
</gene>
<feature type="compositionally biased region" description="Polar residues" evidence="1">
    <location>
        <begin position="574"/>
        <end position="585"/>
    </location>
</feature>
<organism evidence="3 4">
    <name type="scientific">Leptothoe kymatousa TAU-MAC 1615</name>
    <dbReference type="NCBI Taxonomy" id="2364775"/>
    <lineage>
        <taxon>Bacteria</taxon>
        <taxon>Bacillati</taxon>
        <taxon>Cyanobacteriota</taxon>
        <taxon>Cyanophyceae</taxon>
        <taxon>Nodosilineales</taxon>
        <taxon>Cymatolegaceae</taxon>
        <taxon>Leptothoe</taxon>
        <taxon>Leptothoe kymatousa</taxon>
    </lineage>
</organism>
<evidence type="ECO:0000259" key="2">
    <source>
        <dbReference type="Pfam" id="PF08486"/>
    </source>
</evidence>
<dbReference type="PANTHER" id="PTHR30032:SF4">
    <property type="entry name" value="AMIDASE ENHANCER"/>
    <property type="match status" value="1"/>
</dbReference>
<evidence type="ECO:0000313" key="3">
    <source>
        <dbReference type="EMBL" id="MBT9313508.1"/>
    </source>
</evidence>
<dbReference type="NCBIfam" id="TIGR02669">
    <property type="entry name" value="SpoIID_LytB"/>
    <property type="match status" value="1"/>
</dbReference>
<proteinExistence type="predicted"/>
<accession>A0ABS5Y6Q7</accession>
<feature type="compositionally biased region" description="Low complexity" evidence="1">
    <location>
        <begin position="493"/>
        <end position="503"/>
    </location>
</feature>
<dbReference type="InterPro" id="IPR013486">
    <property type="entry name" value="SpoIID/LytB"/>
</dbReference>
<sequence>MVLANGWLSGTWKKHAVLMAVGLLAILPSKAMGQAPLNPEIQIGLIQRFGEEAKDKLVLTPLAGDTLTVQFETGGQPQTLTTNQLVLEVGAESLAQPVLQEWVVLSSHRSFESAEESANQWRQQGIEAELAQPNTWQVWAKRENYNTPMLRRLLLESLHKAGHTNTFIDSRVLTESPKAAFIANGYRYNRDVFRITSANRRVQIAENGGSKKLFGGDFKLQPNAYGTYTLVNQVPIELYLRGVVPHEIGPSAPQTAVEAQAVLARTYALRNLRRFAIDNYELCADTQCQVYRGLSGAVARADRAIAVTNGQVLTYNGELIDALYSSTTGGVTARFSDVWNGFDRPYLQPVIDSLAISWDLAARPLSEENNFRAFINLKNRFNEDDWPTFRWKRSGTFKEITAGVKEYLTNRKNPLANLKAVTGLTVTERSQTGRVQTLLVNTDVGDFELHKNEVVSALIPPRSQFFYLEPWYEEVKNDKKDAKQTNKNNPTASTPTQQPSPPVVKGYTFVGGGFGHGVGMSQTGSYRLGENGWPYQRILQFYYPNTQLLPISNDIVFWQEPETTATTDLDTTESNKTQEPAFSLP</sequence>
<keyword evidence="4" id="KW-1185">Reference proteome</keyword>
<protein>
    <submittedName>
        <fullName evidence="3">SpoIID/LytB domain-containing protein</fullName>
    </submittedName>
</protein>
<feature type="region of interest" description="Disordered" evidence="1">
    <location>
        <begin position="479"/>
        <end position="503"/>
    </location>
</feature>
<comment type="caution">
    <text evidence="3">The sequence shown here is derived from an EMBL/GenBank/DDBJ whole genome shotgun (WGS) entry which is preliminary data.</text>
</comment>
<dbReference type="InterPro" id="IPR051922">
    <property type="entry name" value="Bact_Sporulation_Assoc"/>
</dbReference>
<evidence type="ECO:0000256" key="1">
    <source>
        <dbReference type="SAM" id="MobiDB-lite"/>
    </source>
</evidence>
<dbReference type="Pfam" id="PF08486">
    <property type="entry name" value="SpoIID"/>
    <property type="match status" value="1"/>
</dbReference>
<name>A0ABS5Y6Q7_9CYAN</name>
<dbReference type="Proteomes" id="UP001196661">
    <property type="component" value="Unassembled WGS sequence"/>
</dbReference>
<dbReference type="PANTHER" id="PTHR30032">
    <property type="entry name" value="N-ACETYLMURAMOYL-L-ALANINE AMIDASE-RELATED"/>
    <property type="match status" value="1"/>
</dbReference>
<dbReference type="InterPro" id="IPR013693">
    <property type="entry name" value="SpoIID/LytB_N"/>
</dbReference>
<dbReference type="EMBL" id="JADOER010000013">
    <property type="protein sequence ID" value="MBT9313508.1"/>
    <property type="molecule type" value="Genomic_DNA"/>
</dbReference>